<evidence type="ECO:0000256" key="10">
    <source>
        <dbReference type="ARBA" id="ARBA00023157"/>
    </source>
</evidence>
<evidence type="ECO:0000256" key="3">
    <source>
        <dbReference type="ARBA" id="ARBA00004613"/>
    </source>
</evidence>
<dbReference type="Proteomes" id="UP000664534">
    <property type="component" value="Unassembled WGS sequence"/>
</dbReference>
<organism evidence="19 20">
    <name type="scientific">Imshaugia aleurites</name>
    <dbReference type="NCBI Taxonomy" id="172621"/>
    <lineage>
        <taxon>Eukaryota</taxon>
        <taxon>Fungi</taxon>
        <taxon>Dikarya</taxon>
        <taxon>Ascomycota</taxon>
        <taxon>Pezizomycotina</taxon>
        <taxon>Lecanoromycetes</taxon>
        <taxon>OSLEUM clade</taxon>
        <taxon>Lecanoromycetidae</taxon>
        <taxon>Lecanorales</taxon>
        <taxon>Lecanorineae</taxon>
        <taxon>Parmeliaceae</taxon>
        <taxon>Imshaugia</taxon>
    </lineage>
</organism>
<dbReference type="GO" id="GO:0008270">
    <property type="term" value="F:zinc ion binding"/>
    <property type="evidence" value="ECO:0007669"/>
    <property type="project" value="InterPro"/>
</dbReference>
<comment type="subcellular location">
    <subcellularLocation>
        <location evidence="3">Secreted</location>
    </subcellularLocation>
    <subcellularLocation>
        <location evidence="2">Vacuole</location>
    </subcellularLocation>
</comment>
<keyword evidence="9" id="KW-0862">Zinc</keyword>
<proteinExistence type="inferred from homology"/>
<dbReference type="GO" id="GO:0004181">
    <property type="term" value="F:metallocarboxypeptidase activity"/>
    <property type="evidence" value="ECO:0007669"/>
    <property type="project" value="InterPro"/>
</dbReference>
<comment type="caution">
    <text evidence="15">Lacks conserved residue(s) required for the propagation of feature annotation.</text>
</comment>
<dbReference type="PANTHER" id="PTHR11705:SF147">
    <property type="entry name" value="INACTIVE METALLOCARBOXYPEPTIDASE ECM14"/>
    <property type="match status" value="1"/>
</dbReference>
<evidence type="ECO:0000256" key="12">
    <source>
        <dbReference type="ARBA" id="ARBA00025210"/>
    </source>
</evidence>
<evidence type="ECO:0000256" key="4">
    <source>
        <dbReference type="ARBA" id="ARBA00005988"/>
    </source>
</evidence>
<evidence type="ECO:0000256" key="6">
    <source>
        <dbReference type="ARBA" id="ARBA00022554"/>
    </source>
</evidence>
<comment type="similarity">
    <text evidence="4 15">Belongs to the peptidase M14 family.</text>
</comment>
<dbReference type="SMART" id="SM00631">
    <property type="entry name" value="Zn_pept"/>
    <property type="match status" value="1"/>
</dbReference>
<dbReference type="GO" id="GO:0005773">
    <property type="term" value="C:vacuole"/>
    <property type="evidence" value="ECO:0007669"/>
    <property type="project" value="UniProtKB-SubCell"/>
</dbReference>
<feature type="compositionally biased region" description="Basic and acidic residues" evidence="16">
    <location>
        <begin position="495"/>
        <end position="506"/>
    </location>
</feature>
<dbReference type="FunFam" id="3.40.630.10:FF:000060">
    <property type="entry name" value="Putative metallocarboxypeptidase ecm14"/>
    <property type="match status" value="1"/>
</dbReference>
<keyword evidence="10" id="KW-1015">Disulfide bond</keyword>
<sequence length="625" mass="70382">MHSSFISIFALSPALLLSTLIVLSPHLGASSPNHPPPTPQLPLPIPQPVSHNPETKSWLSRARDSLIQTIWRIPTHTGLTQANGKAFTVARPPPTLLARYGGDLVLRFEINSIDEAEALAQAINVLFLDVWEFTTDWVDIRLSKDVVSSCRNATLGQKALTSLDPPQVPSLLGLLPPSLQHAHTPLMHDLAQAIFESYPSLTFVDASTPSQEASRSFSPDLRPSSDETNIFFRDYQPLSVIVPWMRLLRSLFPTHVRMINIGISYEGRDIPALRVGVHPTNSEQQSSPRKTIIIAGGSHAREWISTSSVNYVAYSFITAYGKSKSMTKLLENYDWVFIPTLNPDGYVYTWENDRLWRKNRQQTALRFCKGLDLDRAYGFEWDSESSKNSPCSESFSGESPFEAVESRRFANWARNETENNNVEIAGFLDFHSYSQQVLYPYSYSCTSSPPSLENLEELAIGLAKAIRVTNGEQYGVTSACEGSVMATPNKKRTQSRNDKSKTDKTLWPRMETGGGSALDWFYHELKVSYAYQIKLRDTGSYGFLLPSKNIMPTGKEAFKAVEYFGEYLMGNKGIEKFETEPSVNDEVEVPTSKGVIMEEEEEQDLEDDLEKEVVANWELRRRRRK</sequence>
<comment type="caution">
    <text evidence="19">The sequence shown here is derived from an EMBL/GenBank/DDBJ whole genome shotgun (WGS) entry which is preliminary data.</text>
</comment>
<dbReference type="PROSITE" id="PS00132">
    <property type="entry name" value="CARBOXYPEPT_ZN_1"/>
    <property type="match status" value="1"/>
</dbReference>
<evidence type="ECO:0000256" key="2">
    <source>
        <dbReference type="ARBA" id="ARBA00004116"/>
    </source>
</evidence>
<evidence type="ECO:0000256" key="13">
    <source>
        <dbReference type="ARBA" id="ARBA00026187"/>
    </source>
</evidence>
<dbReference type="InterPro" id="IPR000834">
    <property type="entry name" value="Peptidase_M14"/>
</dbReference>
<dbReference type="AlphaFoldDB" id="A0A8H3FYH2"/>
<evidence type="ECO:0000313" key="20">
    <source>
        <dbReference type="Proteomes" id="UP000664534"/>
    </source>
</evidence>
<dbReference type="PANTHER" id="PTHR11705">
    <property type="entry name" value="PROTEASE FAMILY M14 CARBOXYPEPTIDASE A,B"/>
    <property type="match status" value="1"/>
</dbReference>
<dbReference type="EMBL" id="CAJPDT010000068">
    <property type="protein sequence ID" value="CAF9932986.1"/>
    <property type="molecule type" value="Genomic_DNA"/>
</dbReference>
<dbReference type="GO" id="GO:0005576">
    <property type="term" value="C:extracellular region"/>
    <property type="evidence" value="ECO:0007669"/>
    <property type="project" value="UniProtKB-SubCell"/>
</dbReference>
<keyword evidence="7" id="KW-0479">Metal-binding</keyword>
<comment type="function">
    <text evidence="12">Inactive carboxypeptidase that may play a role in cell wall organization and biogenesis.</text>
</comment>
<evidence type="ECO:0000256" key="9">
    <source>
        <dbReference type="ARBA" id="ARBA00022833"/>
    </source>
</evidence>
<evidence type="ECO:0000256" key="8">
    <source>
        <dbReference type="ARBA" id="ARBA00022729"/>
    </source>
</evidence>
<keyword evidence="20" id="KW-1185">Reference proteome</keyword>
<gene>
    <name evidence="19" type="primary">ECM14</name>
    <name evidence="19" type="ORF">IMSHALPRED_009029</name>
</gene>
<dbReference type="GO" id="GO:0071555">
    <property type="term" value="P:cell wall organization"/>
    <property type="evidence" value="ECO:0007669"/>
    <property type="project" value="UniProtKB-KW"/>
</dbReference>
<evidence type="ECO:0000256" key="7">
    <source>
        <dbReference type="ARBA" id="ARBA00022723"/>
    </source>
</evidence>
<evidence type="ECO:0000256" key="15">
    <source>
        <dbReference type="PROSITE-ProRule" id="PRU01379"/>
    </source>
</evidence>
<reference evidence="19" key="1">
    <citation type="submission" date="2021-03" db="EMBL/GenBank/DDBJ databases">
        <authorList>
            <person name="Tagirdzhanova G."/>
        </authorList>
    </citation>
    <scope>NUCLEOTIDE SEQUENCE</scope>
</reference>
<feature type="signal peptide" evidence="17">
    <location>
        <begin position="1"/>
        <end position="29"/>
    </location>
</feature>
<evidence type="ECO:0000256" key="11">
    <source>
        <dbReference type="ARBA" id="ARBA00023316"/>
    </source>
</evidence>
<dbReference type="Gene3D" id="3.40.630.10">
    <property type="entry name" value="Zn peptidases"/>
    <property type="match status" value="1"/>
</dbReference>
<accession>A0A8H3FYH2</accession>
<dbReference type="CDD" id="cd03860">
    <property type="entry name" value="M14_CP_A-B_like"/>
    <property type="match status" value="1"/>
</dbReference>
<evidence type="ECO:0000256" key="14">
    <source>
        <dbReference type="ARBA" id="ARBA00026213"/>
    </source>
</evidence>
<dbReference type="Pfam" id="PF00246">
    <property type="entry name" value="Peptidase_M14"/>
    <property type="match status" value="1"/>
</dbReference>
<evidence type="ECO:0000256" key="16">
    <source>
        <dbReference type="SAM" id="MobiDB-lite"/>
    </source>
</evidence>
<evidence type="ECO:0000256" key="17">
    <source>
        <dbReference type="SAM" id="SignalP"/>
    </source>
</evidence>
<evidence type="ECO:0000259" key="18">
    <source>
        <dbReference type="PROSITE" id="PS52035"/>
    </source>
</evidence>
<feature type="domain" description="Peptidase M14" evidence="18">
    <location>
        <begin position="234"/>
        <end position="568"/>
    </location>
</feature>
<dbReference type="PROSITE" id="PS52035">
    <property type="entry name" value="PEPTIDASE_M14"/>
    <property type="match status" value="1"/>
</dbReference>
<feature type="region of interest" description="Disordered" evidence="16">
    <location>
        <begin position="487"/>
        <end position="507"/>
    </location>
</feature>
<evidence type="ECO:0000313" key="19">
    <source>
        <dbReference type="EMBL" id="CAF9932986.1"/>
    </source>
</evidence>
<dbReference type="InterPro" id="IPR057246">
    <property type="entry name" value="CARBOXYPEPT_ZN_1"/>
</dbReference>
<name>A0A8H3FYH2_9LECA</name>
<dbReference type="SUPFAM" id="SSF53187">
    <property type="entry name" value="Zn-dependent exopeptidases"/>
    <property type="match status" value="1"/>
</dbReference>
<dbReference type="OrthoDB" id="3626597at2759"/>
<keyword evidence="8 17" id="KW-0732">Signal</keyword>
<dbReference type="GO" id="GO:0006508">
    <property type="term" value="P:proteolysis"/>
    <property type="evidence" value="ECO:0007669"/>
    <property type="project" value="InterPro"/>
</dbReference>
<evidence type="ECO:0000256" key="5">
    <source>
        <dbReference type="ARBA" id="ARBA00022525"/>
    </source>
</evidence>
<dbReference type="PRINTS" id="PR00765">
    <property type="entry name" value="CRBOXYPTASEA"/>
</dbReference>
<evidence type="ECO:0000256" key="1">
    <source>
        <dbReference type="ARBA" id="ARBA00001947"/>
    </source>
</evidence>
<keyword evidence="5" id="KW-0964">Secreted</keyword>
<protein>
    <recommendedName>
        <fullName evidence="13">Inactive metallocarboxypeptidase ECM14</fullName>
    </recommendedName>
    <alternativeName>
        <fullName evidence="14">Inactive metallocarboxypeptidase ecm14</fullName>
    </alternativeName>
</protein>
<keyword evidence="6" id="KW-0926">Vacuole</keyword>
<feature type="chain" id="PRO_5034536977" description="Inactive metallocarboxypeptidase ECM14" evidence="17">
    <location>
        <begin position="30"/>
        <end position="625"/>
    </location>
</feature>
<comment type="cofactor">
    <cofactor evidence="1">
        <name>Zn(2+)</name>
        <dbReference type="ChEBI" id="CHEBI:29105"/>
    </cofactor>
</comment>
<keyword evidence="11" id="KW-0961">Cell wall biogenesis/degradation</keyword>